<dbReference type="PROSITE" id="PS50935">
    <property type="entry name" value="SSB"/>
    <property type="match status" value="1"/>
</dbReference>
<gene>
    <name evidence="3" type="ORF">BC343_20455</name>
</gene>
<name>A0A1S9PK78_9SPHI</name>
<evidence type="ECO:0000313" key="4">
    <source>
        <dbReference type="Proteomes" id="UP000189739"/>
    </source>
</evidence>
<dbReference type="InterPro" id="IPR000424">
    <property type="entry name" value="Primosome_PriB/ssb"/>
</dbReference>
<evidence type="ECO:0000256" key="1">
    <source>
        <dbReference type="ARBA" id="ARBA00023125"/>
    </source>
</evidence>
<dbReference type="SUPFAM" id="SSF50249">
    <property type="entry name" value="Nucleic acid-binding proteins"/>
    <property type="match status" value="1"/>
</dbReference>
<dbReference type="InterPro" id="IPR012340">
    <property type="entry name" value="NA-bd_OB-fold"/>
</dbReference>
<dbReference type="STRING" id="1792845.BC343_20455"/>
<protein>
    <recommendedName>
        <fullName evidence="5">Single-stranded DNA-binding protein</fullName>
    </recommendedName>
</protein>
<comment type="caution">
    <text evidence="3">The sequence shown here is derived from an EMBL/GenBank/DDBJ whole genome shotgun (WGS) entry which is preliminary data.</text>
</comment>
<evidence type="ECO:0000313" key="3">
    <source>
        <dbReference type="EMBL" id="OOQ61354.1"/>
    </source>
</evidence>
<accession>A0A1S9PK78</accession>
<dbReference type="AlphaFoldDB" id="A0A1S9PK78"/>
<dbReference type="EMBL" id="MBTF01000002">
    <property type="protein sequence ID" value="OOQ61354.1"/>
    <property type="molecule type" value="Genomic_DNA"/>
</dbReference>
<evidence type="ECO:0008006" key="5">
    <source>
        <dbReference type="Google" id="ProtNLM"/>
    </source>
</evidence>
<dbReference type="GO" id="GO:0003697">
    <property type="term" value="F:single-stranded DNA binding"/>
    <property type="evidence" value="ECO:0007669"/>
    <property type="project" value="InterPro"/>
</dbReference>
<dbReference type="Proteomes" id="UP000189739">
    <property type="component" value="Unassembled WGS sequence"/>
</dbReference>
<proteinExistence type="predicted"/>
<dbReference type="Gene3D" id="2.40.50.140">
    <property type="entry name" value="Nucleic acid-binding proteins"/>
    <property type="match status" value="1"/>
</dbReference>
<sequence>MSYNYSVNKVILLGYIDSPVVSNSEFITFLLCTAEKINRNNNMIGHNEIHRIKIPIGQSVSELIKLKTGTKLYVEGKLQTTVLPDAGTGRIYHKDIIVTNYEILENHLE</sequence>
<reference evidence="3 4" key="1">
    <citation type="submission" date="2016-07" db="EMBL/GenBank/DDBJ databases">
        <title>Genomic analysis of zinc-resistant bacterium Mucilaginibacter pedocola TBZ30.</title>
        <authorList>
            <person name="Huang J."/>
            <person name="Tang J."/>
        </authorList>
    </citation>
    <scope>NUCLEOTIDE SEQUENCE [LARGE SCALE GENOMIC DNA]</scope>
    <source>
        <strain evidence="3 4">TBZ30</strain>
    </source>
</reference>
<keyword evidence="1 2" id="KW-0238">DNA-binding</keyword>
<organism evidence="3 4">
    <name type="scientific">Mucilaginibacter pedocola</name>
    <dbReference type="NCBI Taxonomy" id="1792845"/>
    <lineage>
        <taxon>Bacteria</taxon>
        <taxon>Pseudomonadati</taxon>
        <taxon>Bacteroidota</taxon>
        <taxon>Sphingobacteriia</taxon>
        <taxon>Sphingobacteriales</taxon>
        <taxon>Sphingobacteriaceae</taxon>
        <taxon>Mucilaginibacter</taxon>
    </lineage>
</organism>
<evidence type="ECO:0000256" key="2">
    <source>
        <dbReference type="PROSITE-ProRule" id="PRU00252"/>
    </source>
</evidence>
<keyword evidence="4" id="KW-1185">Reference proteome</keyword>